<dbReference type="AlphaFoldDB" id="A0A151HZD7"/>
<proteinExistence type="predicted"/>
<reference evidence="2 3" key="1">
    <citation type="submission" date="2015-09" db="EMBL/GenBank/DDBJ databases">
        <title>Atta colombica WGS genome.</title>
        <authorList>
            <person name="Nygaard S."/>
            <person name="Hu H."/>
            <person name="Boomsma J."/>
            <person name="Zhang G."/>
        </authorList>
    </citation>
    <scope>NUCLEOTIDE SEQUENCE [LARGE SCALE GENOMIC DNA]</scope>
    <source>
        <strain evidence="2">Treedump-2</strain>
        <tissue evidence="2">Whole body</tissue>
    </source>
</reference>
<name>A0A151HZD7_9HYME</name>
<dbReference type="EMBL" id="KQ976712">
    <property type="protein sequence ID" value="KYM77002.1"/>
    <property type="molecule type" value="Genomic_DNA"/>
</dbReference>
<keyword evidence="1" id="KW-0472">Membrane</keyword>
<evidence type="ECO:0000313" key="2">
    <source>
        <dbReference type="EMBL" id="KYM77002.1"/>
    </source>
</evidence>
<feature type="transmembrane region" description="Helical" evidence="1">
    <location>
        <begin position="143"/>
        <end position="165"/>
    </location>
</feature>
<organism evidence="2 3">
    <name type="scientific">Atta colombica</name>
    <dbReference type="NCBI Taxonomy" id="520822"/>
    <lineage>
        <taxon>Eukaryota</taxon>
        <taxon>Metazoa</taxon>
        <taxon>Ecdysozoa</taxon>
        <taxon>Arthropoda</taxon>
        <taxon>Hexapoda</taxon>
        <taxon>Insecta</taxon>
        <taxon>Pterygota</taxon>
        <taxon>Neoptera</taxon>
        <taxon>Endopterygota</taxon>
        <taxon>Hymenoptera</taxon>
        <taxon>Apocrita</taxon>
        <taxon>Aculeata</taxon>
        <taxon>Formicoidea</taxon>
        <taxon>Formicidae</taxon>
        <taxon>Myrmicinae</taxon>
        <taxon>Atta</taxon>
    </lineage>
</organism>
<feature type="transmembrane region" description="Helical" evidence="1">
    <location>
        <begin position="177"/>
        <end position="197"/>
    </location>
</feature>
<gene>
    <name evidence="2" type="ORF">ALC53_12612</name>
</gene>
<evidence type="ECO:0000313" key="3">
    <source>
        <dbReference type="Proteomes" id="UP000078540"/>
    </source>
</evidence>
<evidence type="ECO:0000256" key="1">
    <source>
        <dbReference type="SAM" id="Phobius"/>
    </source>
</evidence>
<accession>A0A151HZD7</accession>
<dbReference type="Proteomes" id="UP000078540">
    <property type="component" value="Unassembled WGS sequence"/>
</dbReference>
<keyword evidence="1" id="KW-0812">Transmembrane</keyword>
<protein>
    <submittedName>
        <fullName evidence="2">Uncharacterized protein</fullName>
    </submittedName>
</protein>
<feature type="non-terminal residue" evidence="2">
    <location>
        <position position="1"/>
    </location>
</feature>
<keyword evidence="3" id="KW-1185">Reference proteome</keyword>
<keyword evidence="1" id="KW-1133">Transmembrane helix</keyword>
<sequence length="236" mass="27420">PEGIVQFYKESGLDAEDIQLFKCECCRQESKLVFAIDYVRMILLSRYLIPHVEIGQGIPSEDVPETPESSEIRSTMTQSSATEKCCSIKIAEYSIVRIETLWSNKYYCGGFLIFDCETIMQTSNYFADIQDVSREDLRKHHSFLIFFIKKFTFVYIPLFPFGSQITSRRIADDFPYILYYIHSFILVIINNLMRFFLKIIVLIKLIAASTSALCEYKLSKDNGVRQNEHFAYSVFS</sequence>